<evidence type="ECO:0000256" key="4">
    <source>
        <dbReference type="ARBA" id="ARBA00022722"/>
    </source>
</evidence>
<accession>A0A9J7DTG2</accession>
<dbReference type="OrthoDB" id="6772952at2759"/>
<feature type="compositionally biased region" description="Polar residues" evidence="7">
    <location>
        <begin position="1353"/>
        <end position="1368"/>
    </location>
</feature>
<dbReference type="GeneID" id="111349892"/>
<dbReference type="InterPro" id="IPR043128">
    <property type="entry name" value="Rev_trsase/Diguanyl_cyclase"/>
</dbReference>
<name>A0A9J7DTG2_SPOLT</name>
<feature type="region of interest" description="Disordered" evidence="7">
    <location>
        <begin position="1279"/>
        <end position="1310"/>
    </location>
</feature>
<feature type="domain" description="Reverse transcriptase" evidence="8">
    <location>
        <begin position="451"/>
        <end position="629"/>
    </location>
</feature>
<dbReference type="Proteomes" id="UP000301870">
    <property type="component" value="Chromosome 10"/>
</dbReference>
<evidence type="ECO:0000259" key="8">
    <source>
        <dbReference type="PROSITE" id="PS50878"/>
    </source>
</evidence>
<dbReference type="InterPro" id="IPR041577">
    <property type="entry name" value="RT_RNaseH_2"/>
</dbReference>
<dbReference type="CDD" id="cd09274">
    <property type="entry name" value="RNase_HI_RT_Ty3"/>
    <property type="match status" value="1"/>
</dbReference>
<sequence>MSVTGFGILSVFDHNVQSWETYKGHINQWYVANDITEVSDPTGIKRRAILLSALADGTHKLAVDLALPKQLQDVPYEDILRLLDEHFTPKRCGFGERFKFYAATQQEGETYAQWAARLRGLTAHCGFSNVEEALRDKFVMGMLPGADREKLFSKDLAGLTLTKAMELAENARRAREAAGAGQQAAPRDQLFKIARTKESATSSHREAASGSGVKVQCQVCGYHNHETSQCRFAKAKCRKCNATGHLRRMCKNINYVESKAVDESDDDGECFNIRSVKGEPMIETVLVSGIELKFEIDSGSAVTAISKETYETYFSNVPLLMTSKRLFSYTGDKIVCEGIVQLQVSYANTSHVLSVYVVRDGGPPILGRDFISKFKLEMLPIQYCDRVDENDWFLTLQGRYPAVFSDKLGLFNKFKVKLHLKEDAKPVFIRARPLAFALKNKVDNEIDRLVRLGVLKPVDHARYASPIVPVLKQNGTIRICADFSTGVNKQLMIDQYPLPTVTELFSKLYGGQQFTKLDLSSAYNQFMLDDESQELTCINTHRGLFKQTRLCFGIASAPAVFQRAMEGVLAGVPGTLCMLDDILITGETRSEHLSRLHQVLAKLQDAGLTLQKEKCMFFKDEVNYLGYVINKDGLHKSPQKIKAMIEAPVPSNINQLQSFLGLVNYYRNFVPNASSILSPMYELLKKSSRWCWTQKHDEAFTAIKSCLASDQVLAHFNPEATIILTVDASPVGLSAILSQVETDRSERPISFASRTLNAAEKRYSQIQKEATAIIFGVRRFHQYLYGRSVPFILRTDHKPLLSIFGPHRGIPEVSANRLQRYALFLSGYNYQIEYVRSANNSADFLSRACLPEGAGTDRDMRGVDTTLPDLDRASYINFVLEGSLPVTLKTLRDATGTDSTLRKVIDFVLNGWPRKMSDEGVKPFHACRTQLSYENGCIMRGHKVVIPEKLRTKILMELHQSHLGIVKTKAEARARVWFPGIDAALERLIGSCDVCMQSRPSPARAPIAHWEYPPTPFYRIHIDFLGPISGSTFLVVVDAYSKWVEVYNMKCNTSTSATIDKLYEFMSRFGIPHTLVSDNGTSFKSHDFEAFCRVNGISHVTSPTYHAASNGQAESYVKIIKKGIKTSLLSGNSARNLNNNLLKFLFDYRNSVHTLTGLSPAELVYGRKLRTRFDLLKPEPPSPSSTAHANMVKRKQCLQNKTGGHNTQVFAPGDIVYYKNHKVNGKFTWCKGTVMKKVGRVLYVIKDKVTSNIVRKHKNQIIKYKGDDCYDGRDLELDIDEESGGSTTETLVPEHGPPSGTGEGNEDSIVATNNSPQARAVTPPGTARVVVSRPTTPYQAGEEEEYQEALDGSFSTENPGGVPLQQQDGEPVRTPRSKRNRPKVNYKLFY</sequence>
<feature type="domain" description="Integrase catalytic" evidence="9">
    <location>
        <begin position="1012"/>
        <end position="1168"/>
    </location>
</feature>
<evidence type="ECO:0000256" key="3">
    <source>
        <dbReference type="ARBA" id="ARBA00022695"/>
    </source>
</evidence>
<evidence type="ECO:0000259" key="9">
    <source>
        <dbReference type="PROSITE" id="PS50994"/>
    </source>
</evidence>
<feature type="region of interest" description="Disordered" evidence="7">
    <location>
        <begin position="1338"/>
        <end position="1384"/>
    </location>
</feature>
<dbReference type="GO" id="GO:0003964">
    <property type="term" value="F:RNA-directed DNA polymerase activity"/>
    <property type="evidence" value="ECO:0007669"/>
    <property type="project" value="UniProtKB-EC"/>
</dbReference>
<keyword evidence="2" id="KW-0808">Transferase</keyword>
<protein>
    <recommendedName>
        <fullName evidence="1">RNA-directed DNA polymerase</fullName>
        <ecNumber evidence="1">2.7.7.49</ecNumber>
    </recommendedName>
</protein>
<organism evidence="10 11">
    <name type="scientific">Spodoptera litura</name>
    <name type="common">Asian cotton leafworm</name>
    <dbReference type="NCBI Taxonomy" id="69820"/>
    <lineage>
        <taxon>Eukaryota</taxon>
        <taxon>Metazoa</taxon>
        <taxon>Ecdysozoa</taxon>
        <taxon>Arthropoda</taxon>
        <taxon>Hexapoda</taxon>
        <taxon>Insecta</taxon>
        <taxon>Pterygota</taxon>
        <taxon>Neoptera</taxon>
        <taxon>Endopterygota</taxon>
        <taxon>Lepidoptera</taxon>
        <taxon>Glossata</taxon>
        <taxon>Ditrysia</taxon>
        <taxon>Noctuoidea</taxon>
        <taxon>Noctuidae</taxon>
        <taxon>Amphipyrinae</taxon>
        <taxon>Spodoptera</taxon>
    </lineage>
</organism>
<keyword evidence="5" id="KW-0378">Hydrolase</keyword>
<dbReference type="GO" id="GO:0042575">
    <property type="term" value="C:DNA polymerase complex"/>
    <property type="evidence" value="ECO:0007669"/>
    <property type="project" value="UniProtKB-ARBA"/>
</dbReference>
<dbReference type="Gene3D" id="1.10.340.70">
    <property type="match status" value="1"/>
</dbReference>
<evidence type="ECO:0000256" key="7">
    <source>
        <dbReference type="SAM" id="MobiDB-lite"/>
    </source>
</evidence>
<dbReference type="InterPro" id="IPR036397">
    <property type="entry name" value="RNaseH_sf"/>
</dbReference>
<evidence type="ECO:0000256" key="6">
    <source>
        <dbReference type="ARBA" id="ARBA00023268"/>
    </source>
</evidence>
<dbReference type="CDD" id="cd05484">
    <property type="entry name" value="retropepsin_like_LTR_2"/>
    <property type="match status" value="1"/>
</dbReference>
<dbReference type="SUPFAM" id="SSF56672">
    <property type="entry name" value="DNA/RNA polymerases"/>
    <property type="match status" value="1"/>
</dbReference>
<dbReference type="InterPro" id="IPR001584">
    <property type="entry name" value="Integrase_cat-core"/>
</dbReference>
<evidence type="ECO:0000256" key="1">
    <source>
        <dbReference type="ARBA" id="ARBA00012493"/>
    </source>
</evidence>
<keyword evidence="6" id="KW-0511">Multifunctional enzyme</keyword>
<dbReference type="Pfam" id="PF17919">
    <property type="entry name" value="RT_RNaseH_2"/>
    <property type="match status" value="1"/>
</dbReference>
<dbReference type="InterPro" id="IPR050951">
    <property type="entry name" value="Retrovirus_Pol_polyprotein"/>
</dbReference>
<dbReference type="RefSeq" id="XP_022816983.1">
    <property type="nucleotide sequence ID" value="XM_022961215.1"/>
</dbReference>
<dbReference type="InterPro" id="IPR034128">
    <property type="entry name" value="K02A2.6-like"/>
</dbReference>
<dbReference type="Pfam" id="PF00665">
    <property type="entry name" value="rve"/>
    <property type="match status" value="1"/>
</dbReference>
<dbReference type="KEGG" id="sliu:111349892"/>
<keyword evidence="5" id="KW-0255">Endonuclease</keyword>
<dbReference type="FunFam" id="3.30.420.10:FF:000063">
    <property type="entry name" value="Retrovirus-related Pol polyprotein from transposon 297-like Protein"/>
    <property type="match status" value="1"/>
</dbReference>
<dbReference type="Gene3D" id="2.40.70.10">
    <property type="entry name" value="Acid Proteases"/>
    <property type="match status" value="1"/>
</dbReference>
<evidence type="ECO:0000256" key="2">
    <source>
        <dbReference type="ARBA" id="ARBA00022679"/>
    </source>
</evidence>
<dbReference type="Pfam" id="PF00078">
    <property type="entry name" value="RVT_1"/>
    <property type="match status" value="1"/>
</dbReference>
<dbReference type="PROSITE" id="PS50878">
    <property type="entry name" value="RT_POL"/>
    <property type="match status" value="1"/>
</dbReference>
<dbReference type="EC" id="2.7.7.49" evidence="1"/>
<dbReference type="FunFam" id="1.10.340.70:FF:000003">
    <property type="entry name" value="Protein CBG25708"/>
    <property type="match status" value="1"/>
</dbReference>
<dbReference type="SUPFAM" id="SSF50630">
    <property type="entry name" value="Acid proteases"/>
    <property type="match status" value="1"/>
</dbReference>
<dbReference type="SUPFAM" id="SSF53098">
    <property type="entry name" value="Ribonuclease H-like"/>
    <property type="match status" value="1"/>
</dbReference>
<dbReference type="PROSITE" id="PS50994">
    <property type="entry name" value="INTEGRASE"/>
    <property type="match status" value="1"/>
</dbReference>
<dbReference type="Gene3D" id="3.30.420.10">
    <property type="entry name" value="Ribonuclease H-like superfamily/Ribonuclease H"/>
    <property type="match status" value="1"/>
</dbReference>
<dbReference type="InterPro" id="IPR021109">
    <property type="entry name" value="Peptidase_aspartic_dom_sf"/>
</dbReference>
<dbReference type="Pfam" id="PF17921">
    <property type="entry name" value="Integrase_H2C2"/>
    <property type="match status" value="1"/>
</dbReference>
<dbReference type="GO" id="GO:0003676">
    <property type="term" value="F:nucleic acid binding"/>
    <property type="evidence" value="ECO:0007669"/>
    <property type="project" value="InterPro"/>
</dbReference>
<dbReference type="PANTHER" id="PTHR37984:SF5">
    <property type="entry name" value="PROTEIN NYNRIN-LIKE"/>
    <property type="match status" value="1"/>
</dbReference>
<keyword evidence="4" id="KW-0540">Nuclease</keyword>
<feature type="compositionally biased region" description="Basic residues" evidence="7">
    <location>
        <begin position="1375"/>
        <end position="1384"/>
    </location>
</feature>
<proteinExistence type="predicted"/>
<keyword evidence="3" id="KW-0548">Nucleotidyltransferase</keyword>
<evidence type="ECO:0000313" key="10">
    <source>
        <dbReference type="Proteomes" id="UP000301870"/>
    </source>
</evidence>
<dbReference type="GO" id="GO:0015074">
    <property type="term" value="P:DNA integration"/>
    <property type="evidence" value="ECO:0007669"/>
    <property type="project" value="InterPro"/>
</dbReference>
<dbReference type="GO" id="GO:0004519">
    <property type="term" value="F:endonuclease activity"/>
    <property type="evidence" value="ECO:0007669"/>
    <property type="project" value="UniProtKB-KW"/>
</dbReference>
<dbReference type="InterPro" id="IPR012337">
    <property type="entry name" value="RNaseH-like_sf"/>
</dbReference>
<gene>
    <name evidence="11" type="primary">LOC111349892</name>
</gene>
<dbReference type="FunFam" id="3.30.70.270:FF:000020">
    <property type="entry name" value="Transposon Tf2-6 polyprotein-like Protein"/>
    <property type="match status" value="1"/>
</dbReference>
<reference evidence="11" key="1">
    <citation type="submission" date="2025-08" db="UniProtKB">
        <authorList>
            <consortium name="RefSeq"/>
        </authorList>
    </citation>
    <scope>IDENTIFICATION</scope>
    <source>
        <strain evidence="11">Ishihara</strain>
        <tissue evidence="11">Whole body</tissue>
    </source>
</reference>
<evidence type="ECO:0000313" key="11">
    <source>
        <dbReference type="RefSeq" id="XP_022816983.1"/>
    </source>
</evidence>
<dbReference type="InterPro" id="IPR000477">
    <property type="entry name" value="RT_dom"/>
</dbReference>
<dbReference type="CDD" id="cd01647">
    <property type="entry name" value="RT_LTR"/>
    <property type="match status" value="1"/>
</dbReference>
<evidence type="ECO:0000256" key="5">
    <source>
        <dbReference type="ARBA" id="ARBA00022759"/>
    </source>
</evidence>
<keyword evidence="10" id="KW-1185">Reference proteome</keyword>
<dbReference type="PANTHER" id="PTHR37984">
    <property type="entry name" value="PROTEIN CBG26694"/>
    <property type="match status" value="1"/>
</dbReference>
<dbReference type="InterPro" id="IPR041588">
    <property type="entry name" value="Integrase_H2C2"/>
</dbReference>
<dbReference type="Gene3D" id="3.30.70.270">
    <property type="match status" value="2"/>
</dbReference>
<dbReference type="InterPro" id="IPR043502">
    <property type="entry name" value="DNA/RNA_pol_sf"/>
</dbReference>
<dbReference type="Gene3D" id="3.10.10.10">
    <property type="entry name" value="HIV Type 1 Reverse Transcriptase, subunit A, domain 1"/>
    <property type="match status" value="1"/>
</dbReference>